<dbReference type="SUPFAM" id="SSF56317">
    <property type="entry name" value="Carbon-nitrogen hydrolase"/>
    <property type="match status" value="1"/>
</dbReference>
<name>A0AAW3F043_BURGA</name>
<organism evidence="3 4">
    <name type="scientific">Burkholderia gladioli</name>
    <name type="common">Pseudomonas marginata</name>
    <name type="synonym">Phytomonas marginata</name>
    <dbReference type="NCBI Taxonomy" id="28095"/>
    <lineage>
        <taxon>Bacteria</taxon>
        <taxon>Pseudomonadati</taxon>
        <taxon>Pseudomonadota</taxon>
        <taxon>Betaproteobacteria</taxon>
        <taxon>Burkholderiales</taxon>
        <taxon>Burkholderiaceae</taxon>
        <taxon>Burkholderia</taxon>
    </lineage>
</organism>
<dbReference type="InterPro" id="IPR044149">
    <property type="entry name" value="Nitrilases_CHs"/>
</dbReference>
<evidence type="ECO:0000256" key="1">
    <source>
        <dbReference type="ARBA" id="ARBA00008129"/>
    </source>
</evidence>
<reference evidence="3 4" key="1">
    <citation type="submission" date="2014-04" db="EMBL/GenBank/DDBJ databases">
        <authorList>
            <person name="Bishop-Lilly K.A."/>
            <person name="Broomall S.M."/>
            <person name="Chain P.S."/>
            <person name="Chertkov O."/>
            <person name="Coyne S.R."/>
            <person name="Daligault H.E."/>
            <person name="Davenport K.W."/>
            <person name="Erkkila T."/>
            <person name="Frey K.G."/>
            <person name="Gibbons H.S."/>
            <person name="Gu W."/>
            <person name="Jaissle J."/>
            <person name="Johnson S.L."/>
            <person name="Koroleva G.I."/>
            <person name="Ladner J.T."/>
            <person name="Lo C.-C."/>
            <person name="Minogue T.D."/>
            <person name="Munk C."/>
            <person name="Palacios G.F."/>
            <person name="Redden C.L."/>
            <person name="Rosenzweig C.N."/>
            <person name="Scholz M.B."/>
            <person name="Teshima H."/>
            <person name="Xu Y."/>
        </authorList>
    </citation>
    <scope>NUCLEOTIDE SEQUENCE [LARGE SCALE GENOMIC DNA]</scope>
    <source>
        <strain evidence="4">gladioli</strain>
    </source>
</reference>
<dbReference type="InterPro" id="IPR003010">
    <property type="entry name" value="C-N_Hydrolase"/>
</dbReference>
<gene>
    <name evidence="3" type="ORF">DM48_2900</name>
</gene>
<dbReference type="Proteomes" id="UP000029590">
    <property type="component" value="Unassembled WGS sequence"/>
</dbReference>
<protein>
    <submittedName>
        <fullName evidence="3">Carbon-nitrogen hydrolase family protein</fullName>
    </submittedName>
</protein>
<proteinExistence type="inferred from homology"/>
<evidence type="ECO:0000259" key="2">
    <source>
        <dbReference type="PROSITE" id="PS50263"/>
    </source>
</evidence>
<accession>A0AAW3F043</accession>
<dbReference type="KEGG" id="bgo:BM43_4867"/>
<sequence>MNSYPAFRAAACHVAPCYFDTPRTVDKACALIAEAAANGAALVAFPEAFVSAFPVWSGVFAPVDVHPFFERLAASAIRVPGPEVRQLQEAARRHGVIVSIGINEGTHVSPACIWDSNLLIGADGRLLNRHRKLVPTYWEKLTWANGDGSGLRVVDTPLGRIGALVCGENTNSLARFALLAQGENVHISSFSPRWPTHPPGEGGYDLEAAIRLRAGAHAFEGKLFNIVASGFLPPEAIDLIARDDARARRLLEESPKSVSMIFGPNGTVISEVLRDEEGIVYADIDLAGCVVPKQFQDVVGYYNRFDVFELRVNRRALAPASFHDGFDGVASVAGASGAADEALYAPFVPDAAPDAARDVVPGADAGAGAAWPAEASR</sequence>
<evidence type="ECO:0000313" key="3">
    <source>
        <dbReference type="EMBL" id="KGC14524.1"/>
    </source>
</evidence>
<dbReference type="RefSeq" id="WP_036056631.1">
    <property type="nucleotide sequence ID" value="NZ_CADEVY010000002.1"/>
</dbReference>
<comment type="caution">
    <text evidence="3">The sequence shown here is derived from an EMBL/GenBank/DDBJ whole genome shotgun (WGS) entry which is preliminary data.</text>
</comment>
<dbReference type="EMBL" id="JPGG01000016">
    <property type="protein sequence ID" value="KGC14524.1"/>
    <property type="molecule type" value="Genomic_DNA"/>
</dbReference>
<dbReference type="InterPro" id="IPR036526">
    <property type="entry name" value="C-N_Hydrolase_sf"/>
</dbReference>
<dbReference type="PANTHER" id="PTHR46044:SF2">
    <property type="entry name" value="CN HYDROLASE DOMAIN-CONTAINING PROTEIN"/>
    <property type="match status" value="1"/>
</dbReference>
<dbReference type="Gene3D" id="3.60.110.10">
    <property type="entry name" value="Carbon-nitrogen hydrolase"/>
    <property type="match status" value="1"/>
</dbReference>
<dbReference type="Pfam" id="PF00795">
    <property type="entry name" value="CN_hydrolase"/>
    <property type="match status" value="1"/>
</dbReference>
<feature type="domain" description="CN hydrolase" evidence="2">
    <location>
        <begin position="7"/>
        <end position="286"/>
    </location>
</feature>
<evidence type="ECO:0000313" key="4">
    <source>
        <dbReference type="Proteomes" id="UP000029590"/>
    </source>
</evidence>
<dbReference type="GO" id="GO:0016787">
    <property type="term" value="F:hydrolase activity"/>
    <property type="evidence" value="ECO:0007669"/>
    <property type="project" value="UniProtKB-KW"/>
</dbReference>
<dbReference type="AlphaFoldDB" id="A0AAW3F043"/>
<keyword evidence="3" id="KW-0378">Hydrolase</keyword>
<comment type="similarity">
    <text evidence="1">Belongs to the carbon-nitrogen hydrolase superfamily. Nitrilase family.</text>
</comment>
<dbReference type="PROSITE" id="PS50263">
    <property type="entry name" value="CN_HYDROLASE"/>
    <property type="match status" value="1"/>
</dbReference>
<dbReference type="CDD" id="cd07564">
    <property type="entry name" value="nitrilases_CHs"/>
    <property type="match status" value="1"/>
</dbReference>
<dbReference type="PANTHER" id="PTHR46044">
    <property type="entry name" value="NITRILASE"/>
    <property type="match status" value="1"/>
</dbReference>